<evidence type="ECO:0000256" key="7">
    <source>
        <dbReference type="ARBA" id="ARBA00023242"/>
    </source>
</evidence>
<dbReference type="Pfam" id="PF01612">
    <property type="entry name" value="DNA_pol_A_exo1"/>
    <property type="match status" value="1"/>
</dbReference>
<evidence type="ECO:0000256" key="5">
    <source>
        <dbReference type="ARBA" id="ARBA00022839"/>
    </source>
</evidence>
<feature type="domain" description="3'-5' exonuclease" evidence="11">
    <location>
        <begin position="158"/>
        <end position="326"/>
    </location>
</feature>
<comment type="caution">
    <text evidence="12">The sequence shown here is derived from an EMBL/GenBank/DDBJ whole genome shotgun (WGS) entry which is preliminary data.</text>
</comment>
<feature type="compositionally biased region" description="Low complexity" evidence="10">
    <location>
        <begin position="378"/>
        <end position="414"/>
    </location>
</feature>
<feature type="region of interest" description="Disordered" evidence="10">
    <location>
        <begin position="1"/>
        <end position="136"/>
    </location>
</feature>
<dbReference type="InterPro" id="IPR036397">
    <property type="entry name" value="RNaseH_sf"/>
</dbReference>
<dbReference type="GO" id="GO:0008408">
    <property type="term" value="F:3'-5' exonuclease activity"/>
    <property type="evidence" value="ECO:0007669"/>
    <property type="project" value="InterPro"/>
</dbReference>
<feature type="region of interest" description="Disordered" evidence="10">
    <location>
        <begin position="378"/>
        <end position="432"/>
    </location>
</feature>
<evidence type="ECO:0000313" key="12">
    <source>
        <dbReference type="EMBL" id="TFY58841.1"/>
    </source>
</evidence>
<keyword evidence="4" id="KW-0378">Hydrolase</keyword>
<keyword evidence="3" id="KW-0479">Metal-binding</keyword>
<dbReference type="PANTHER" id="PTHR13620">
    <property type="entry name" value="3-5 EXONUCLEASE"/>
    <property type="match status" value="1"/>
</dbReference>
<reference evidence="12 13" key="1">
    <citation type="submission" date="2019-02" db="EMBL/GenBank/DDBJ databases">
        <title>Genome sequencing of the rare red list fungi Dentipellis fragilis.</title>
        <authorList>
            <person name="Buettner E."/>
            <person name="Kellner H."/>
        </authorList>
    </citation>
    <scope>NUCLEOTIDE SEQUENCE [LARGE SCALE GENOMIC DNA]</scope>
    <source>
        <strain evidence="12 13">DSM 105465</strain>
    </source>
</reference>
<feature type="compositionally biased region" description="Basic and acidic residues" evidence="10">
    <location>
        <begin position="416"/>
        <end position="426"/>
    </location>
</feature>
<dbReference type="InterPro" id="IPR012337">
    <property type="entry name" value="RNaseH-like_sf"/>
</dbReference>
<dbReference type="GO" id="GO:0046872">
    <property type="term" value="F:metal ion binding"/>
    <property type="evidence" value="ECO:0007669"/>
    <property type="project" value="UniProtKB-KW"/>
</dbReference>
<keyword evidence="13" id="KW-1185">Reference proteome</keyword>
<keyword evidence="7" id="KW-0539">Nucleus</keyword>
<evidence type="ECO:0000259" key="11">
    <source>
        <dbReference type="Pfam" id="PF01612"/>
    </source>
</evidence>
<comment type="subcellular location">
    <subcellularLocation>
        <location evidence="1">Nucleus</location>
    </subcellularLocation>
</comment>
<evidence type="ECO:0000256" key="4">
    <source>
        <dbReference type="ARBA" id="ARBA00022801"/>
    </source>
</evidence>
<dbReference type="InterPro" id="IPR002562">
    <property type="entry name" value="3'-5'_exonuclease_dom"/>
</dbReference>
<dbReference type="PANTHER" id="PTHR13620:SF109">
    <property type="entry name" value="3'-5' EXONUCLEASE"/>
    <property type="match status" value="1"/>
</dbReference>
<dbReference type="OrthoDB" id="1920326at2759"/>
<evidence type="ECO:0000256" key="8">
    <source>
        <dbReference type="ARBA" id="ARBA00040531"/>
    </source>
</evidence>
<keyword evidence="6" id="KW-0460">Magnesium</keyword>
<sequence>MQNALASASRARRARSPASTPRLPIVQRRSFNASRVLAALEVDASPKRPSADDVIDLTTPTPPKKRRSLTGSPPLAKIAQPVFTGSVKENTPEAPKSPTKRTRRTSKAADGITLTEDPSLSALEAPTEKPAPKPKPVLPLFAYKDSIPNPKVIYTRVEEEADELVQALNGPVGFDLEWRVIMRRGPMIERRTALRDEEWDILAPPNEAASADTWSEFPQKVKELIESPTVVKMGANIRNDGMKLYRDFGILASNLVELGGVARQADERFEDAYKRSIVSLAKVVAFYLHRALEKGPVRISNWEEELSREQMEYAANDAYCALMVYKRCLALARDSKRTLIPAEYTSDLYREMNPPSPSPPASPAKIVSVTAASSTSVITTTSTTSTTISASTSASISTTTASTSTAGPSRTPTRTRTRDPYDDLRPPPRPQELRAYTFWRRGDGLARICATLRSAENPLKESTVISYVVRALEADPKLPFSMRALRVLVQMEAGSWVRHREIITRWVEQGRGAEEDASGAGDGEAR</sequence>
<dbReference type="AlphaFoldDB" id="A0A4Y9YBJ6"/>
<keyword evidence="2" id="KW-0540">Nuclease</keyword>
<dbReference type="STRING" id="205917.A0A4Y9YBJ6"/>
<dbReference type="GO" id="GO:0003676">
    <property type="term" value="F:nucleic acid binding"/>
    <property type="evidence" value="ECO:0007669"/>
    <property type="project" value="InterPro"/>
</dbReference>
<dbReference type="CDD" id="cd06141">
    <property type="entry name" value="WRN_exo"/>
    <property type="match status" value="1"/>
</dbReference>
<dbReference type="Proteomes" id="UP000298327">
    <property type="component" value="Unassembled WGS sequence"/>
</dbReference>
<dbReference type="InterPro" id="IPR051132">
    <property type="entry name" value="3-5_Exonuclease_domain"/>
</dbReference>
<proteinExistence type="predicted"/>
<evidence type="ECO:0000256" key="3">
    <source>
        <dbReference type="ARBA" id="ARBA00022723"/>
    </source>
</evidence>
<dbReference type="GO" id="GO:0005634">
    <property type="term" value="C:nucleus"/>
    <property type="evidence" value="ECO:0007669"/>
    <property type="project" value="UniProtKB-SubCell"/>
</dbReference>
<accession>A0A4Y9YBJ6</accession>
<keyword evidence="5" id="KW-0269">Exonuclease</keyword>
<dbReference type="EMBL" id="SEOQ01000656">
    <property type="protein sequence ID" value="TFY58841.1"/>
    <property type="molecule type" value="Genomic_DNA"/>
</dbReference>
<evidence type="ECO:0000256" key="9">
    <source>
        <dbReference type="ARBA" id="ARBA00042761"/>
    </source>
</evidence>
<protein>
    <recommendedName>
        <fullName evidence="8">3'-5' exonuclease</fullName>
    </recommendedName>
    <alternativeName>
        <fullName evidence="9">Werner Syndrome-like exonuclease</fullName>
    </alternativeName>
</protein>
<gene>
    <name evidence="12" type="ORF">EVG20_g8004</name>
</gene>
<evidence type="ECO:0000256" key="10">
    <source>
        <dbReference type="SAM" id="MobiDB-lite"/>
    </source>
</evidence>
<evidence type="ECO:0000256" key="6">
    <source>
        <dbReference type="ARBA" id="ARBA00022842"/>
    </source>
</evidence>
<evidence type="ECO:0000256" key="2">
    <source>
        <dbReference type="ARBA" id="ARBA00022722"/>
    </source>
</evidence>
<evidence type="ECO:0000256" key="1">
    <source>
        <dbReference type="ARBA" id="ARBA00004123"/>
    </source>
</evidence>
<name>A0A4Y9YBJ6_9AGAM</name>
<evidence type="ECO:0000313" key="13">
    <source>
        <dbReference type="Proteomes" id="UP000298327"/>
    </source>
</evidence>
<dbReference type="Gene3D" id="3.30.420.10">
    <property type="entry name" value="Ribonuclease H-like superfamily/Ribonuclease H"/>
    <property type="match status" value="1"/>
</dbReference>
<organism evidence="12 13">
    <name type="scientific">Dentipellis fragilis</name>
    <dbReference type="NCBI Taxonomy" id="205917"/>
    <lineage>
        <taxon>Eukaryota</taxon>
        <taxon>Fungi</taxon>
        <taxon>Dikarya</taxon>
        <taxon>Basidiomycota</taxon>
        <taxon>Agaricomycotina</taxon>
        <taxon>Agaricomycetes</taxon>
        <taxon>Russulales</taxon>
        <taxon>Hericiaceae</taxon>
        <taxon>Dentipellis</taxon>
    </lineage>
</organism>
<dbReference type="GO" id="GO:0006139">
    <property type="term" value="P:nucleobase-containing compound metabolic process"/>
    <property type="evidence" value="ECO:0007669"/>
    <property type="project" value="InterPro"/>
</dbReference>
<dbReference type="SUPFAM" id="SSF53098">
    <property type="entry name" value="Ribonuclease H-like"/>
    <property type="match status" value="1"/>
</dbReference>